<feature type="signal peptide" evidence="2">
    <location>
        <begin position="1"/>
        <end position="23"/>
    </location>
</feature>
<dbReference type="Gramene" id="XM_028332869.1">
    <property type="protein sequence ID" value="XP_028188670.1"/>
    <property type="gene ID" value="LOC114375121"/>
</dbReference>
<evidence type="ECO:0000256" key="2">
    <source>
        <dbReference type="SAM" id="SignalP"/>
    </source>
</evidence>
<feature type="chain" id="PRO_5019085352" description="Late embryogenesis abundant protein D-29" evidence="2">
    <location>
        <begin position="24"/>
        <end position="296"/>
    </location>
</feature>
<evidence type="ECO:0000313" key="3">
    <source>
        <dbReference type="EMBL" id="RZB78708.1"/>
    </source>
</evidence>
<sequence length="296" mass="32056">MGSTKFLLLVMVFLAVCVGTCRPWGDDVVEDGEEAKHFAAKAVHDVEEETRSWADWAQDKFSKSFGAEEDHEKQATQNMKYQAEDAASRATERVKSAASGASDYASQKATDAKEAVSGAKVIKMPTDSINNAKHTMGDTYEDAKQKMNTASDKASSMAHNAKDNTAESMEYGKDIAANAYDQGKQKINIASDTASEKFYDAKDKASDVRHKVKGAMGCGGDKANNDAKNNMGVKMEHGRDKVAETFDQAKREVGEAYVSAKNTMTEEAKAKYEAAKEKASDATGDLGAKMRNTPNV</sequence>
<dbReference type="PANTHER" id="PTHR47372">
    <property type="entry name" value="DAUER UP-REGULATED-RELATED"/>
    <property type="match status" value="1"/>
</dbReference>
<evidence type="ECO:0000313" key="4">
    <source>
        <dbReference type="Proteomes" id="UP000289340"/>
    </source>
</evidence>
<dbReference type="Gene3D" id="6.10.140.1430">
    <property type="match status" value="1"/>
</dbReference>
<reference evidence="3 4" key="1">
    <citation type="submission" date="2018-09" db="EMBL/GenBank/DDBJ databases">
        <title>A high-quality reference genome of wild soybean provides a powerful tool to mine soybean genomes.</title>
        <authorList>
            <person name="Xie M."/>
            <person name="Chung C.Y.L."/>
            <person name="Li M.-W."/>
            <person name="Wong F.-L."/>
            <person name="Chan T.-F."/>
            <person name="Lam H.-M."/>
        </authorList>
    </citation>
    <scope>NUCLEOTIDE SEQUENCE [LARGE SCALE GENOMIC DNA]</scope>
    <source>
        <strain evidence="4">cv. W05</strain>
        <tissue evidence="3">Hypocotyl of etiolated seedlings</tissue>
    </source>
</reference>
<protein>
    <recommendedName>
        <fullName evidence="5">Late embryogenesis abundant protein D-29</fullName>
    </recommendedName>
</protein>
<evidence type="ECO:0008006" key="5">
    <source>
        <dbReference type="Google" id="ProtNLM"/>
    </source>
</evidence>
<dbReference type="EMBL" id="QZWG01000011">
    <property type="protein sequence ID" value="RZB78708.1"/>
    <property type="molecule type" value="Genomic_DNA"/>
</dbReference>
<keyword evidence="2" id="KW-0732">Signal</keyword>
<dbReference type="PANTHER" id="PTHR47372:SF33">
    <property type="entry name" value="LATE EMBRYOGENESIS ABUNDANT (LEA) PROTEIN-RELATED"/>
    <property type="match status" value="1"/>
</dbReference>
<dbReference type="AlphaFoldDB" id="A0A445HY09"/>
<dbReference type="Proteomes" id="UP000289340">
    <property type="component" value="Chromosome 11"/>
</dbReference>
<gene>
    <name evidence="3" type="ORF">D0Y65_029202</name>
</gene>
<feature type="region of interest" description="Disordered" evidence="1">
    <location>
        <begin position="214"/>
        <end position="239"/>
    </location>
</feature>
<keyword evidence="4" id="KW-1185">Reference proteome</keyword>
<name>A0A445HY09_GLYSO</name>
<accession>A0A445HY09</accession>
<organism evidence="3 4">
    <name type="scientific">Glycine soja</name>
    <name type="common">Wild soybean</name>
    <dbReference type="NCBI Taxonomy" id="3848"/>
    <lineage>
        <taxon>Eukaryota</taxon>
        <taxon>Viridiplantae</taxon>
        <taxon>Streptophyta</taxon>
        <taxon>Embryophyta</taxon>
        <taxon>Tracheophyta</taxon>
        <taxon>Spermatophyta</taxon>
        <taxon>Magnoliopsida</taxon>
        <taxon>eudicotyledons</taxon>
        <taxon>Gunneridae</taxon>
        <taxon>Pentapetalae</taxon>
        <taxon>rosids</taxon>
        <taxon>fabids</taxon>
        <taxon>Fabales</taxon>
        <taxon>Fabaceae</taxon>
        <taxon>Papilionoideae</taxon>
        <taxon>50 kb inversion clade</taxon>
        <taxon>NPAAA clade</taxon>
        <taxon>indigoferoid/millettioid clade</taxon>
        <taxon>Phaseoleae</taxon>
        <taxon>Glycine</taxon>
        <taxon>Glycine subgen. Soja</taxon>
    </lineage>
</organism>
<feature type="region of interest" description="Disordered" evidence="1">
    <location>
        <begin position="83"/>
        <end position="117"/>
    </location>
</feature>
<feature type="region of interest" description="Disordered" evidence="1">
    <location>
        <begin position="276"/>
        <end position="296"/>
    </location>
</feature>
<evidence type="ECO:0000256" key="1">
    <source>
        <dbReference type="SAM" id="MobiDB-lite"/>
    </source>
</evidence>
<proteinExistence type="predicted"/>
<feature type="compositionally biased region" description="Basic and acidic residues" evidence="1">
    <location>
        <begin position="83"/>
        <end position="95"/>
    </location>
</feature>
<comment type="caution">
    <text evidence="3">The sequence shown here is derived from an EMBL/GenBank/DDBJ whole genome shotgun (WGS) entry which is preliminary data.</text>
</comment>